<comment type="caution">
    <text evidence="1">The sequence shown here is derived from an EMBL/GenBank/DDBJ whole genome shotgun (WGS) entry which is preliminary data.</text>
</comment>
<name>A0A4Y1ZNJ6_ARAVE</name>
<evidence type="ECO:0000313" key="1">
    <source>
        <dbReference type="EMBL" id="GBL60401.1"/>
    </source>
</evidence>
<dbReference type="EMBL" id="BGPR01076300">
    <property type="protein sequence ID" value="GBL60401.1"/>
    <property type="molecule type" value="Genomic_DNA"/>
</dbReference>
<dbReference type="AlphaFoldDB" id="A0A4Y1ZNJ6"/>
<dbReference type="Proteomes" id="UP000499080">
    <property type="component" value="Unassembled WGS sequence"/>
</dbReference>
<organism evidence="1 2">
    <name type="scientific">Araneus ventricosus</name>
    <name type="common">Orbweaver spider</name>
    <name type="synonym">Epeira ventricosa</name>
    <dbReference type="NCBI Taxonomy" id="182803"/>
    <lineage>
        <taxon>Eukaryota</taxon>
        <taxon>Metazoa</taxon>
        <taxon>Ecdysozoa</taxon>
        <taxon>Arthropoda</taxon>
        <taxon>Chelicerata</taxon>
        <taxon>Arachnida</taxon>
        <taxon>Araneae</taxon>
        <taxon>Araneomorphae</taxon>
        <taxon>Entelegynae</taxon>
        <taxon>Araneoidea</taxon>
        <taxon>Araneidae</taxon>
        <taxon>Araneus</taxon>
    </lineage>
</organism>
<proteinExistence type="predicted"/>
<protein>
    <submittedName>
        <fullName evidence="1">Uncharacterized protein</fullName>
    </submittedName>
</protein>
<feature type="non-terminal residue" evidence="1">
    <location>
        <position position="38"/>
    </location>
</feature>
<keyword evidence="2" id="KW-1185">Reference proteome</keyword>
<reference evidence="1 2" key="1">
    <citation type="journal article" date="2019" name="Sci. Rep.">
        <title>Orb-weaving spider Araneus ventricosus genome elucidates the spidroin gene catalogue.</title>
        <authorList>
            <person name="Kono N."/>
            <person name="Nakamura H."/>
            <person name="Ohtoshi R."/>
            <person name="Moran D.A.P."/>
            <person name="Shinohara A."/>
            <person name="Yoshida Y."/>
            <person name="Fujiwara M."/>
            <person name="Mori M."/>
            <person name="Tomita M."/>
            <person name="Arakawa K."/>
        </authorList>
    </citation>
    <scope>NUCLEOTIDE SEQUENCE [LARGE SCALE GENOMIC DNA]</scope>
</reference>
<evidence type="ECO:0000313" key="2">
    <source>
        <dbReference type="Proteomes" id="UP000499080"/>
    </source>
</evidence>
<accession>A0A4Y1ZNJ6</accession>
<gene>
    <name evidence="1" type="ORF">AVEN_232328_1</name>
</gene>
<sequence length="38" mass="4111">MYVKSVAKHGPPAGVGGKSWREVASRVSSLAIHKWTMT</sequence>